<protein>
    <submittedName>
        <fullName evidence="2">Uncharacterized protein</fullName>
    </submittedName>
</protein>
<dbReference type="PANTHER" id="PTHR33647">
    <property type="entry name" value="OS01G0793900 PROTEIN"/>
    <property type="match status" value="1"/>
</dbReference>
<evidence type="ECO:0000313" key="3">
    <source>
        <dbReference type="Proteomes" id="UP000006591"/>
    </source>
</evidence>
<evidence type="ECO:0000313" key="2">
    <source>
        <dbReference type="EnsemblPlants" id="ONIVA05G22370.1"/>
    </source>
</evidence>
<reference evidence="2" key="1">
    <citation type="submission" date="2015-04" db="UniProtKB">
        <authorList>
            <consortium name="EnsemblPlants"/>
        </authorList>
    </citation>
    <scope>IDENTIFICATION</scope>
    <source>
        <strain evidence="2">SL10</strain>
    </source>
</reference>
<dbReference type="OMA" id="GNCACQA"/>
<dbReference type="Gramene" id="ONIVA05G22370.1">
    <property type="protein sequence ID" value="ONIVA05G22370.1"/>
    <property type="gene ID" value="ONIVA05G22370"/>
</dbReference>
<dbReference type="EnsemblPlants" id="ONIVA05G22370.1">
    <property type="protein sequence ID" value="ONIVA05G22370.1"/>
    <property type="gene ID" value="ONIVA05G22370"/>
</dbReference>
<dbReference type="Proteomes" id="UP000006591">
    <property type="component" value="Chromosome 5"/>
</dbReference>
<reference evidence="2" key="2">
    <citation type="submission" date="2018-04" db="EMBL/GenBank/DDBJ databases">
        <title>OnivRS2 (Oryza nivara Reference Sequence Version 2).</title>
        <authorList>
            <person name="Zhang J."/>
            <person name="Kudrna D."/>
            <person name="Lee S."/>
            <person name="Talag J."/>
            <person name="Rajasekar S."/>
            <person name="Welchert J."/>
            <person name="Hsing Y.-I."/>
            <person name="Wing R.A."/>
        </authorList>
    </citation>
    <scope>NUCLEOTIDE SEQUENCE [LARGE SCALE GENOMIC DNA]</scope>
    <source>
        <strain evidence="2">SL10</strain>
    </source>
</reference>
<dbReference type="AlphaFoldDB" id="A0A0E0HGF3"/>
<organism evidence="2">
    <name type="scientific">Oryza nivara</name>
    <name type="common">Indian wild rice</name>
    <name type="synonym">Oryza sativa f. spontanea</name>
    <dbReference type="NCBI Taxonomy" id="4536"/>
    <lineage>
        <taxon>Eukaryota</taxon>
        <taxon>Viridiplantae</taxon>
        <taxon>Streptophyta</taxon>
        <taxon>Embryophyta</taxon>
        <taxon>Tracheophyta</taxon>
        <taxon>Spermatophyta</taxon>
        <taxon>Magnoliopsida</taxon>
        <taxon>Liliopsida</taxon>
        <taxon>Poales</taxon>
        <taxon>Poaceae</taxon>
        <taxon>BOP clade</taxon>
        <taxon>Oryzoideae</taxon>
        <taxon>Oryzeae</taxon>
        <taxon>Oryzinae</taxon>
        <taxon>Oryza</taxon>
    </lineage>
</organism>
<proteinExistence type="predicted"/>
<sequence length="126" mass="14092">MAELARHMKVVIRTPSAADKLQIRRLSHERPLRYSEDCKKKMGNCAAAPSDDGELGSPEREEMTGVEVRIRISKRQLQELLEMASMTAAGDEKVIVGIINAGEVVDHHQQRHWQPTLQSIPEAGEP</sequence>
<evidence type="ECO:0000256" key="1">
    <source>
        <dbReference type="SAM" id="MobiDB-lite"/>
    </source>
</evidence>
<name>A0A0E0HGF3_ORYNI</name>
<keyword evidence="3" id="KW-1185">Reference proteome</keyword>
<feature type="region of interest" description="Disordered" evidence="1">
    <location>
        <begin position="43"/>
        <end position="63"/>
    </location>
</feature>
<dbReference type="PANTHER" id="PTHR33647:SF12">
    <property type="entry name" value="OS05G0498666 PROTEIN"/>
    <property type="match status" value="1"/>
</dbReference>
<feature type="region of interest" description="Disordered" evidence="1">
    <location>
        <begin position="107"/>
        <end position="126"/>
    </location>
</feature>
<dbReference type="HOGENOM" id="CLU_108231_1_0_1"/>
<accession>A0A0E0HGF3</accession>